<dbReference type="AlphaFoldDB" id="A0A0F3GNV0"/>
<gene>
    <name evidence="1" type="ORF">MBAV_004145</name>
</gene>
<accession>A0A0F3GNV0</accession>
<name>A0A0F3GNV0_9BACT</name>
<sequence>MGVSVNETIIDTKTEKTTVSANCKKNLPISPFIKATGRNIATMEKVVATTAMPISEVATWDAFTGSSPASTCR</sequence>
<proteinExistence type="predicted"/>
<evidence type="ECO:0000313" key="2">
    <source>
        <dbReference type="Proteomes" id="UP000033423"/>
    </source>
</evidence>
<keyword evidence="2" id="KW-1185">Reference proteome</keyword>
<organism evidence="1 2">
    <name type="scientific">Candidatus Magnetobacterium bavaricum</name>
    <dbReference type="NCBI Taxonomy" id="29290"/>
    <lineage>
        <taxon>Bacteria</taxon>
        <taxon>Pseudomonadati</taxon>
        <taxon>Nitrospirota</taxon>
        <taxon>Thermodesulfovibrionia</taxon>
        <taxon>Thermodesulfovibrionales</taxon>
        <taxon>Candidatus Magnetobacteriaceae</taxon>
        <taxon>Candidatus Magnetobacterium</taxon>
    </lineage>
</organism>
<protein>
    <submittedName>
        <fullName evidence="1">Uncharacterized protein</fullName>
    </submittedName>
</protein>
<dbReference type="EMBL" id="LACI01001794">
    <property type="protein sequence ID" value="KJU83659.1"/>
    <property type="molecule type" value="Genomic_DNA"/>
</dbReference>
<reference evidence="1 2" key="1">
    <citation type="submission" date="2015-02" db="EMBL/GenBank/DDBJ databases">
        <title>Single-cell genomics of uncultivated deep-branching MTB reveals a conserved set of magnetosome genes.</title>
        <authorList>
            <person name="Kolinko S."/>
            <person name="Richter M."/>
            <person name="Glockner F.O."/>
            <person name="Brachmann A."/>
            <person name="Schuler D."/>
        </authorList>
    </citation>
    <scope>NUCLEOTIDE SEQUENCE [LARGE SCALE GENOMIC DNA]</scope>
    <source>
        <strain evidence="1">TM-1</strain>
    </source>
</reference>
<comment type="caution">
    <text evidence="1">The sequence shown here is derived from an EMBL/GenBank/DDBJ whole genome shotgun (WGS) entry which is preliminary data.</text>
</comment>
<dbReference type="Proteomes" id="UP000033423">
    <property type="component" value="Unassembled WGS sequence"/>
</dbReference>
<evidence type="ECO:0000313" key="1">
    <source>
        <dbReference type="EMBL" id="KJU83659.1"/>
    </source>
</evidence>